<gene>
    <name evidence="2" type="ORF">ThidrDRAFT_1824</name>
</gene>
<feature type="transmembrane region" description="Helical" evidence="1">
    <location>
        <begin position="95"/>
        <end position="117"/>
    </location>
</feature>
<feature type="transmembrane region" description="Helical" evidence="1">
    <location>
        <begin position="129"/>
        <end position="152"/>
    </location>
</feature>
<feature type="transmembrane region" description="Helical" evidence="1">
    <location>
        <begin position="290"/>
        <end position="319"/>
    </location>
</feature>
<feature type="transmembrane region" description="Helical" evidence="1">
    <location>
        <begin position="66"/>
        <end position="89"/>
    </location>
</feature>
<feature type="transmembrane region" description="Helical" evidence="1">
    <location>
        <begin position="172"/>
        <end position="192"/>
    </location>
</feature>
<dbReference type="STRING" id="765913.ThidrDRAFT_1824"/>
<feature type="transmembrane region" description="Helical" evidence="1">
    <location>
        <begin position="265"/>
        <end position="284"/>
    </location>
</feature>
<protein>
    <submittedName>
        <fullName evidence="2">Uncharacterized protein</fullName>
    </submittedName>
</protein>
<evidence type="ECO:0000313" key="3">
    <source>
        <dbReference type="Proteomes" id="UP000004200"/>
    </source>
</evidence>
<keyword evidence="1" id="KW-1133">Transmembrane helix</keyword>
<accession>G2E0K1</accession>
<dbReference type="AlphaFoldDB" id="G2E0K1"/>
<keyword evidence="1" id="KW-0472">Membrane</keyword>
<dbReference type="EMBL" id="AFWT01000011">
    <property type="protein sequence ID" value="EGV31623.1"/>
    <property type="molecule type" value="Genomic_DNA"/>
</dbReference>
<feature type="transmembrane region" description="Helical" evidence="1">
    <location>
        <begin position="345"/>
        <end position="365"/>
    </location>
</feature>
<evidence type="ECO:0000256" key="1">
    <source>
        <dbReference type="SAM" id="Phobius"/>
    </source>
</evidence>
<name>G2E0K1_9GAMM</name>
<keyword evidence="1" id="KW-0812">Transmembrane</keyword>
<sequence>MAAPLFALLAALILVLEGDQILATRWSPATLATIHLLALGFLTQIMCGALFQMLPVLAGSPVARALLVGRATQILLTLGTLFLCFGLYWGHQGLLVLGGLTLAVCVLLFGWAIGAALRRARGAQYTVMAMRFALIGLFVTLALGLFLIAGLLGAESVRFARSDFARWVDLHLAWGLLGWVGVLVMGVAYQVVPMFHVTPGYPRWLMRSAVPAVVAGLLIATLAMGLGMGVWAGFGLALTGVLVFALVTLDRQHRRERPRVDATLLYWWTAMTSAMLAALLWAWGGRAEPIGVLAFVGVGIALPSGMLFKIMPFLSWFHLQYRQLSGRRFDVRIPHMHAFIPERSALIQFGLYLVSLVLLLLAAIWPELAFSVWLVRLGGLATAGAIGFLWWLQLRCSAQYRSFSRRLA</sequence>
<evidence type="ECO:0000313" key="2">
    <source>
        <dbReference type="EMBL" id="EGV31623.1"/>
    </source>
</evidence>
<feature type="transmembrane region" description="Helical" evidence="1">
    <location>
        <begin position="371"/>
        <end position="392"/>
    </location>
</feature>
<reference evidence="2 3" key="1">
    <citation type="submission" date="2011-06" db="EMBL/GenBank/DDBJ databases">
        <title>The draft genome of Thiorhodococcus drewsii AZ1.</title>
        <authorList>
            <consortium name="US DOE Joint Genome Institute (JGI-PGF)"/>
            <person name="Lucas S."/>
            <person name="Han J."/>
            <person name="Lapidus A."/>
            <person name="Cheng J.-F."/>
            <person name="Goodwin L."/>
            <person name="Pitluck S."/>
            <person name="Peters L."/>
            <person name="Land M.L."/>
            <person name="Hauser L."/>
            <person name="Vogl K."/>
            <person name="Liu Z."/>
            <person name="Imhoff J."/>
            <person name="Thiel V."/>
            <person name="Frigaard N.-U."/>
            <person name="Bryant D.A."/>
            <person name="Woyke T.J."/>
        </authorList>
    </citation>
    <scope>NUCLEOTIDE SEQUENCE [LARGE SCALE GENOMIC DNA]</scope>
    <source>
        <strain evidence="2 3">AZ1</strain>
    </source>
</reference>
<feature type="transmembrane region" description="Helical" evidence="1">
    <location>
        <begin position="34"/>
        <end position="54"/>
    </location>
</feature>
<comment type="caution">
    <text evidence="2">The sequence shown here is derived from an EMBL/GenBank/DDBJ whole genome shotgun (WGS) entry which is preliminary data.</text>
</comment>
<organism evidence="2 3">
    <name type="scientific">Thiorhodococcus drewsii AZ1</name>
    <dbReference type="NCBI Taxonomy" id="765913"/>
    <lineage>
        <taxon>Bacteria</taxon>
        <taxon>Pseudomonadati</taxon>
        <taxon>Pseudomonadota</taxon>
        <taxon>Gammaproteobacteria</taxon>
        <taxon>Chromatiales</taxon>
        <taxon>Chromatiaceae</taxon>
        <taxon>Thiorhodococcus</taxon>
    </lineage>
</organism>
<dbReference type="RefSeq" id="WP_007040538.1">
    <property type="nucleotide sequence ID" value="NZ_AFWT01000011.1"/>
</dbReference>
<dbReference type="eggNOG" id="COG3278">
    <property type="taxonomic scope" value="Bacteria"/>
</dbReference>
<keyword evidence="3" id="KW-1185">Reference proteome</keyword>
<feature type="transmembrane region" description="Helical" evidence="1">
    <location>
        <begin position="230"/>
        <end position="249"/>
    </location>
</feature>
<proteinExistence type="predicted"/>
<dbReference type="Proteomes" id="UP000004200">
    <property type="component" value="Unassembled WGS sequence"/>
</dbReference>
<feature type="transmembrane region" description="Helical" evidence="1">
    <location>
        <begin position="204"/>
        <end position="224"/>
    </location>
</feature>